<dbReference type="AlphaFoldDB" id="A0A813NZM9"/>
<organism evidence="2 3">
    <name type="scientific">Adineta ricciae</name>
    <name type="common">Rotifer</name>
    <dbReference type="NCBI Taxonomy" id="249248"/>
    <lineage>
        <taxon>Eukaryota</taxon>
        <taxon>Metazoa</taxon>
        <taxon>Spiralia</taxon>
        <taxon>Gnathifera</taxon>
        <taxon>Rotifera</taxon>
        <taxon>Eurotatoria</taxon>
        <taxon>Bdelloidea</taxon>
        <taxon>Adinetida</taxon>
        <taxon>Adinetidae</taxon>
        <taxon>Adineta</taxon>
    </lineage>
</organism>
<keyword evidence="1" id="KW-0812">Transmembrane</keyword>
<comment type="caution">
    <text evidence="2">The sequence shown here is derived from an EMBL/GenBank/DDBJ whole genome shotgun (WGS) entry which is preliminary data.</text>
</comment>
<keyword evidence="1" id="KW-0472">Membrane</keyword>
<reference evidence="2" key="1">
    <citation type="submission" date="2021-02" db="EMBL/GenBank/DDBJ databases">
        <authorList>
            <person name="Nowell W R."/>
        </authorList>
    </citation>
    <scope>NUCLEOTIDE SEQUENCE</scope>
</reference>
<sequence>MNQNLSIKVFTNNHLGHDLVHAVQNGASLPVKPEVLNELRMTQSSLTNVFPVPQNSLSHRCLGVIRDQTRGFIIIGYNLVLQNDINWERARTNFQSFLARHFHTAHVNIDVIGVAWNASHCWYIMRENEVIIHALTSNSNNNQNVDLTKVSISIIIAGIAIVLVVGLLKR</sequence>
<keyword evidence="3" id="KW-1185">Reference proteome</keyword>
<proteinExistence type="predicted"/>
<dbReference type="Proteomes" id="UP000663828">
    <property type="component" value="Unassembled WGS sequence"/>
</dbReference>
<evidence type="ECO:0000313" key="2">
    <source>
        <dbReference type="EMBL" id="CAF0746827.1"/>
    </source>
</evidence>
<keyword evidence="1" id="KW-1133">Transmembrane helix</keyword>
<accession>A0A813NZM9</accession>
<protein>
    <submittedName>
        <fullName evidence="2">Uncharacterized protein</fullName>
    </submittedName>
</protein>
<gene>
    <name evidence="2" type="ORF">XAT740_LOCUS207</name>
</gene>
<name>A0A813NZM9_ADIRI</name>
<evidence type="ECO:0000313" key="3">
    <source>
        <dbReference type="Proteomes" id="UP000663828"/>
    </source>
</evidence>
<dbReference type="EMBL" id="CAJNOR010000005">
    <property type="protein sequence ID" value="CAF0746827.1"/>
    <property type="molecule type" value="Genomic_DNA"/>
</dbReference>
<evidence type="ECO:0000256" key="1">
    <source>
        <dbReference type="SAM" id="Phobius"/>
    </source>
</evidence>
<feature type="transmembrane region" description="Helical" evidence="1">
    <location>
        <begin position="150"/>
        <end position="168"/>
    </location>
</feature>